<dbReference type="FunFam" id="3.20.20.140:FF:000005">
    <property type="entry name" value="TatD family hydrolase"/>
    <property type="match status" value="1"/>
</dbReference>
<dbReference type="NCBIfam" id="TIGR00010">
    <property type="entry name" value="YchF/TatD family DNA exonuclease"/>
    <property type="match status" value="1"/>
</dbReference>
<evidence type="ECO:0000313" key="4">
    <source>
        <dbReference type="EMBL" id="ERL64430.1"/>
    </source>
</evidence>
<organism evidence="4 5">
    <name type="scientific">Schleiferilactobacillus shenzhenensis LY-73</name>
    <dbReference type="NCBI Taxonomy" id="1231336"/>
    <lineage>
        <taxon>Bacteria</taxon>
        <taxon>Bacillati</taxon>
        <taxon>Bacillota</taxon>
        <taxon>Bacilli</taxon>
        <taxon>Lactobacillales</taxon>
        <taxon>Lactobacillaceae</taxon>
        <taxon>Schleiferilactobacillus</taxon>
    </lineage>
</organism>
<evidence type="ECO:0000256" key="3">
    <source>
        <dbReference type="PIRSR" id="PIRSR005902-1"/>
    </source>
</evidence>
<dbReference type="EMBL" id="KI271598">
    <property type="protein sequence ID" value="ERL64430.1"/>
    <property type="molecule type" value="Genomic_DNA"/>
</dbReference>
<dbReference type="GO" id="GO:0005829">
    <property type="term" value="C:cytosol"/>
    <property type="evidence" value="ECO:0007669"/>
    <property type="project" value="TreeGrafter"/>
</dbReference>
<gene>
    <name evidence="4" type="primary">tatD</name>
    <name evidence="4" type="ORF">L248_0972</name>
</gene>
<dbReference type="GO" id="GO:0016788">
    <property type="term" value="F:hydrolase activity, acting on ester bonds"/>
    <property type="evidence" value="ECO:0007669"/>
    <property type="project" value="InterPro"/>
</dbReference>
<proteinExistence type="predicted"/>
<dbReference type="SUPFAM" id="SSF51556">
    <property type="entry name" value="Metallo-dependent hydrolases"/>
    <property type="match status" value="1"/>
</dbReference>
<dbReference type="PROSITE" id="PS01137">
    <property type="entry name" value="TATD_1"/>
    <property type="match status" value="1"/>
</dbReference>
<reference evidence="5" key="1">
    <citation type="journal article" date="2013" name="Genome Announc.">
        <title>Whole-Genome Sequencing of Lactobacillus shenzhenensis Strain LY-73T.</title>
        <authorList>
            <person name="Lin Z."/>
            <person name="Liu Z."/>
            <person name="Yang R."/>
            <person name="Zou Y."/>
            <person name="Wan D."/>
            <person name="Chen J."/>
            <person name="Guo M."/>
            <person name="Zhao J."/>
            <person name="Fang C."/>
            <person name="Yang R."/>
            <person name="Liu F."/>
        </authorList>
    </citation>
    <scope>NUCLEOTIDE SEQUENCE [LARGE SCALE GENOMIC DNA]</scope>
    <source>
        <strain evidence="5">LY-73</strain>
    </source>
</reference>
<sequence>MRKQADMTARLFDSHTHLNDSAFAGHEADYVARSAARGVTHMAIVGSDAELNQGALALARRFADLYAVVGWHPESAKNYDAAAAATLRTQLAQPKTVAIGEIGLDYHWDSSPRPVQRTVFAQQLALAAELDMPVVIHTREAFQDTWDILRQSNVRHFGGIMHSFNGAPEWVEKFLSLGMYISFSGVVTYKNAADVQASARQVPADRLLVETDAPYLAPLPHRGERNEPAFTADTAAFLAELRGVDTDTLAQQTFANTMRAFRIEEAGA</sequence>
<evidence type="ECO:0000256" key="1">
    <source>
        <dbReference type="ARBA" id="ARBA00022723"/>
    </source>
</evidence>
<dbReference type="GO" id="GO:0004536">
    <property type="term" value="F:DNA nuclease activity"/>
    <property type="evidence" value="ECO:0007669"/>
    <property type="project" value="InterPro"/>
</dbReference>
<keyword evidence="2" id="KW-0378">Hydrolase</keyword>
<dbReference type="AlphaFoldDB" id="U4TM07"/>
<dbReference type="Pfam" id="PF01026">
    <property type="entry name" value="TatD_DNase"/>
    <property type="match status" value="1"/>
</dbReference>
<dbReference type="Proteomes" id="UP000030647">
    <property type="component" value="Unassembled WGS sequence"/>
</dbReference>
<feature type="binding site" evidence="3">
    <location>
        <position position="212"/>
    </location>
    <ligand>
        <name>a divalent metal cation</name>
        <dbReference type="ChEBI" id="CHEBI:60240"/>
        <label>1</label>
    </ligand>
</feature>
<dbReference type="HOGENOM" id="CLU_031506_4_0_9"/>
<keyword evidence="1 3" id="KW-0479">Metal-binding</keyword>
<feature type="binding site" evidence="3">
    <location>
        <position position="17"/>
    </location>
    <ligand>
        <name>a divalent metal cation</name>
        <dbReference type="ChEBI" id="CHEBI:60240"/>
        <label>1</label>
    </ligand>
</feature>
<dbReference type="PIRSF" id="PIRSF005902">
    <property type="entry name" value="DNase_TatD"/>
    <property type="match status" value="1"/>
</dbReference>
<feature type="binding site" evidence="3">
    <location>
        <position position="162"/>
    </location>
    <ligand>
        <name>a divalent metal cation</name>
        <dbReference type="ChEBI" id="CHEBI:60240"/>
        <label>2</label>
    </ligand>
</feature>
<dbReference type="InterPro" id="IPR001130">
    <property type="entry name" value="TatD-like"/>
</dbReference>
<dbReference type="eggNOG" id="COG0084">
    <property type="taxonomic scope" value="Bacteria"/>
</dbReference>
<protein>
    <submittedName>
        <fullName evidence="4">Putative deoxyribonuclease</fullName>
    </submittedName>
</protein>
<dbReference type="PROSITE" id="PS01091">
    <property type="entry name" value="TATD_3"/>
    <property type="match status" value="1"/>
</dbReference>
<dbReference type="STRING" id="1231336.L248_0972"/>
<feature type="binding site" evidence="3">
    <location>
        <position position="101"/>
    </location>
    <ligand>
        <name>a divalent metal cation</name>
        <dbReference type="ChEBI" id="CHEBI:60240"/>
        <label>1</label>
    </ligand>
</feature>
<keyword evidence="5" id="KW-1185">Reference proteome</keyword>
<accession>U4TM07</accession>
<dbReference type="PANTHER" id="PTHR46124">
    <property type="entry name" value="D-AMINOACYL-TRNA DEACYLASE"/>
    <property type="match status" value="1"/>
</dbReference>
<feature type="binding site" evidence="3">
    <location>
        <position position="15"/>
    </location>
    <ligand>
        <name>a divalent metal cation</name>
        <dbReference type="ChEBI" id="CHEBI:60240"/>
        <label>1</label>
    </ligand>
</feature>
<dbReference type="PANTHER" id="PTHR46124:SF2">
    <property type="entry name" value="D-AMINOACYL-TRNA DEACYLASE"/>
    <property type="match status" value="1"/>
</dbReference>
<feature type="binding site" evidence="3">
    <location>
        <position position="137"/>
    </location>
    <ligand>
        <name>a divalent metal cation</name>
        <dbReference type="ChEBI" id="CHEBI:60240"/>
        <label>2</label>
    </ligand>
</feature>
<evidence type="ECO:0000313" key="5">
    <source>
        <dbReference type="Proteomes" id="UP000030647"/>
    </source>
</evidence>
<dbReference type="GO" id="GO:0046872">
    <property type="term" value="F:metal ion binding"/>
    <property type="evidence" value="ECO:0007669"/>
    <property type="project" value="UniProtKB-KW"/>
</dbReference>
<dbReference type="InterPro" id="IPR015991">
    <property type="entry name" value="TatD/YcfH-like"/>
</dbReference>
<name>U4TM07_9LACO</name>
<dbReference type="CDD" id="cd01310">
    <property type="entry name" value="TatD_DNAse"/>
    <property type="match status" value="1"/>
</dbReference>
<dbReference type="InterPro" id="IPR018228">
    <property type="entry name" value="DNase_TatD-rel_CS"/>
</dbReference>
<dbReference type="InterPro" id="IPR032466">
    <property type="entry name" value="Metal_Hydrolase"/>
</dbReference>
<evidence type="ECO:0000256" key="2">
    <source>
        <dbReference type="ARBA" id="ARBA00022801"/>
    </source>
</evidence>
<dbReference type="Gene3D" id="3.20.20.140">
    <property type="entry name" value="Metal-dependent hydrolases"/>
    <property type="match status" value="1"/>
</dbReference>